<comment type="caution">
    <text evidence="3">The sequence shown here is derived from an EMBL/GenBank/DDBJ whole genome shotgun (WGS) entry which is preliminary data.</text>
</comment>
<feature type="compositionally biased region" description="Low complexity" evidence="1">
    <location>
        <begin position="350"/>
        <end position="361"/>
    </location>
</feature>
<gene>
    <name evidence="3" type="ORF">TKK_013480</name>
</gene>
<organism evidence="3 4">
    <name type="scientific">Trichogramma kaykai</name>
    <dbReference type="NCBI Taxonomy" id="54128"/>
    <lineage>
        <taxon>Eukaryota</taxon>
        <taxon>Metazoa</taxon>
        <taxon>Ecdysozoa</taxon>
        <taxon>Arthropoda</taxon>
        <taxon>Hexapoda</taxon>
        <taxon>Insecta</taxon>
        <taxon>Pterygota</taxon>
        <taxon>Neoptera</taxon>
        <taxon>Endopterygota</taxon>
        <taxon>Hymenoptera</taxon>
        <taxon>Apocrita</taxon>
        <taxon>Proctotrupomorpha</taxon>
        <taxon>Chalcidoidea</taxon>
        <taxon>Trichogrammatidae</taxon>
        <taxon>Trichogramma</taxon>
    </lineage>
</organism>
<feature type="compositionally biased region" description="Pro residues" evidence="1">
    <location>
        <begin position="109"/>
        <end position="187"/>
    </location>
</feature>
<accession>A0ABD2WH67</accession>
<feature type="compositionally biased region" description="Basic and acidic residues" evidence="1">
    <location>
        <begin position="43"/>
        <end position="53"/>
    </location>
</feature>
<evidence type="ECO:0008006" key="5">
    <source>
        <dbReference type="Google" id="ProtNLM"/>
    </source>
</evidence>
<sequence length="1116" mass="119273">MPINLIAVVKLAVTLLCVLLLNQQIAAEASNKQSTQEIDDTKDDLVAAEDRISDSYLPPPSSRYSGPKPVYGPPELTGVQPQQVYEAPPAEQPPPRSNAPIPFSSYGPPSKPKPQYGPPKPQYGPPSKPKPQYGPPKPHYGPPQRPPKPQYGPPKPQYGPPSRPPRPPKPQYGPPKPQYGPPKPEYGPPKVSSPAPQYDVPVKIPLTVETYGPPTKQSTIDFQPKPHDTYGPPPQQSQPSLPQQQYGAPNNDLYGPPPPPPPGVAAPPTPPEIKYDGWQPIAGQAQRPSDSYGPPPSAPSNEYGPPESQPHQEYGPPPSPSQPALPQQQYGPPSDEYGPPPPPSQPSFPPRQSFRPPSDEYGPPPPPSQPSFPPRQQYGPPSKPQQTYGPPPSRPHQEYGPPPPPPQQQPSLPQQQYGPPANEYGPPPPQQQPSLPQQQYGPPANEYGPPPPQQQPSLPQQQYGPPANEYGPPPSPPQQQPQQQYGPPANEYGPPPPPQQQPQQQYGPPANEYGSPPAQQQPSFPPSTIITDNFAAPKQQYIPTPIQIISDPKVPSDSYGTPLNNPEDHNLKSTVSQSTKTHDGDGLPPPDLPQFEPLHNNQGPIDSNNIGFGEQLGLHTDNLAVVKSGYHLAPSGVRPGNSYAPPSFNDLSIQQLPAPSGGYNAPAFAQGGGGNNYFNRFNRKGLRRGPFPPAPHSVFTPPRRPPTQFRDSIPKGIYSNPQNAYAPPSSANQQVYPVSQSSVAFFGSQNFLAAHPEFLGKSNGNFGSQSGFGNYNSQAGGGNSYNSLDSHLAASVGSVAVQGVNDCDTNAGSIYQQQSSNDHAGDSQSAYSMPNVSQLELQQHPQQQQQQQSSGHDQPKDSYGNPIVSADNFGAPDQSGVQAATADNNNNQQQQQQQLEFSDVNGQNSLSGNYDGLTAEQLTAALTAQGYGEAKNIVKSSEIDSTQYLSSQEGQQALALTQQANNDGFQIQGSQGTYTLQIQAADGHFNADGSNDNGDIRHEQILSNGLLQNILAAIEQQPDGAQIEVQGVPQQSGYDLSHAASSSSVVTNQAGESSQSAEQQQQKSSSSDQDSSASSSNVDQVMVFLGQAGTSGEKQEEIASSDKGSTENMKSS</sequence>
<feature type="compositionally biased region" description="Low complexity" evidence="1">
    <location>
        <begin position="838"/>
        <end position="856"/>
    </location>
</feature>
<feature type="signal peptide" evidence="2">
    <location>
        <begin position="1"/>
        <end position="27"/>
    </location>
</feature>
<feature type="compositionally biased region" description="Low complexity" evidence="1">
    <location>
        <begin position="432"/>
        <end position="447"/>
    </location>
</feature>
<feature type="compositionally biased region" description="Pro residues" evidence="1">
    <location>
        <begin position="389"/>
        <end position="408"/>
    </location>
</feature>
<feature type="compositionally biased region" description="Low complexity" evidence="1">
    <location>
        <begin position="1056"/>
        <end position="1080"/>
    </location>
</feature>
<protein>
    <recommendedName>
        <fullName evidence="5">Trithorax group protein osa</fullName>
    </recommendedName>
</protein>
<dbReference type="AlphaFoldDB" id="A0ABD2WH67"/>
<feature type="compositionally biased region" description="Low complexity" evidence="1">
    <location>
        <begin position="409"/>
        <end position="424"/>
    </location>
</feature>
<dbReference type="Proteomes" id="UP001627154">
    <property type="component" value="Unassembled WGS sequence"/>
</dbReference>
<feature type="compositionally biased region" description="Low complexity" evidence="1">
    <location>
        <begin position="501"/>
        <end position="522"/>
    </location>
</feature>
<feature type="compositionally biased region" description="Low complexity" evidence="1">
    <location>
        <begin position="455"/>
        <end position="466"/>
    </location>
</feature>
<feature type="compositionally biased region" description="Polar residues" evidence="1">
    <location>
        <begin position="1106"/>
        <end position="1116"/>
    </location>
</feature>
<feature type="compositionally biased region" description="Polar residues" evidence="1">
    <location>
        <begin position="1036"/>
        <end position="1055"/>
    </location>
</feature>
<evidence type="ECO:0000313" key="4">
    <source>
        <dbReference type="Proteomes" id="UP001627154"/>
    </source>
</evidence>
<feature type="region of interest" description="Disordered" evidence="1">
    <location>
        <begin position="1036"/>
        <end position="1116"/>
    </location>
</feature>
<proteinExistence type="predicted"/>
<feature type="compositionally biased region" description="Low complexity" evidence="1">
    <location>
        <begin position="324"/>
        <end position="337"/>
    </location>
</feature>
<dbReference type="PRINTS" id="PR01217">
    <property type="entry name" value="PRICHEXTENSN"/>
</dbReference>
<feature type="region of interest" description="Disordered" evidence="1">
    <location>
        <begin position="28"/>
        <end position="605"/>
    </location>
</feature>
<feature type="chain" id="PRO_5044885409" description="Trithorax group protein osa" evidence="2">
    <location>
        <begin position="28"/>
        <end position="1116"/>
    </location>
</feature>
<dbReference type="EMBL" id="JBJJXI010000107">
    <property type="protein sequence ID" value="KAL3392177.1"/>
    <property type="molecule type" value="Genomic_DNA"/>
</dbReference>
<feature type="region of interest" description="Disordered" evidence="1">
    <location>
        <begin position="812"/>
        <end position="899"/>
    </location>
</feature>
<reference evidence="3 4" key="1">
    <citation type="journal article" date="2024" name="bioRxiv">
        <title>A reference genome for Trichogramma kaykai: A tiny desert-dwelling parasitoid wasp with competing sex-ratio distorters.</title>
        <authorList>
            <person name="Culotta J."/>
            <person name="Lindsey A.R."/>
        </authorList>
    </citation>
    <scope>NUCLEOTIDE SEQUENCE [LARGE SCALE GENOMIC DNA]</scope>
    <source>
        <strain evidence="3 4">KSX58</strain>
    </source>
</reference>
<evidence type="ECO:0000313" key="3">
    <source>
        <dbReference type="EMBL" id="KAL3392177.1"/>
    </source>
</evidence>
<keyword evidence="4" id="KW-1185">Reference proteome</keyword>
<name>A0ABD2WH67_9HYME</name>
<feature type="compositionally biased region" description="Polar residues" evidence="1">
    <location>
        <begin position="812"/>
        <end position="837"/>
    </location>
</feature>
<feature type="compositionally biased region" description="Low complexity" evidence="1">
    <location>
        <begin position="888"/>
        <end position="898"/>
    </location>
</feature>
<feature type="compositionally biased region" description="Pro residues" evidence="1">
    <location>
        <begin position="338"/>
        <end position="349"/>
    </location>
</feature>
<feature type="compositionally biased region" description="Pro residues" evidence="1">
    <location>
        <begin position="362"/>
        <end position="373"/>
    </location>
</feature>
<evidence type="ECO:0000256" key="1">
    <source>
        <dbReference type="SAM" id="MobiDB-lite"/>
    </source>
</evidence>
<evidence type="ECO:0000256" key="2">
    <source>
        <dbReference type="SAM" id="SignalP"/>
    </source>
</evidence>
<keyword evidence="2" id="KW-0732">Signal</keyword>
<feature type="compositionally biased region" description="Pro residues" evidence="1">
    <location>
        <begin position="255"/>
        <end position="271"/>
    </location>
</feature>